<accession>A0A1G2EVG2</accession>
<proteinExistence type="predicted"/>
<protein>
    <submittedName>
        <fullName evidence="1">Uncharacterized protein</fullName>
    </submittedName>
</protein>
<dbReference type="Proteomes" id="UP000177486">
    <property type="component" value="Unassembled WGS sequence"/>
</dbReference>
<gene>
    <name evidence="1" type="ORF">A2931_00705</name>
</gene>
<evidence type="ECO:0000313" key="2">
    <source>
        <dbReference type="Proteomes" id="UP000177486"/>
    </source>
</evidence>
<dbReference type="EMBL" id="MHMQ01000032">
    <property type="protein sequence ID" value="OGZ29799.1"/>
    <property type="molecule type" value="Genomic_DNA"/>
</dbReference>
<evidence type="ECO:0000313" key="1">
    <source>
        <dbReference type="EMBL" id="OGZ29799.1"/>
    </source>
</evidence>
<sequence length="148" mass="17602">MRRYWTKKDWLCKKKAKDFDELAEVGLRILQRMPQPAEMVCGPISSGGLGSIKANLKEFGKYIRRIKKCGISVFDQMPFEKEMERIEKERYESRDHARDDILNRFYLRLFKSGLIKKLNFMPKWKSSIGARWERKTARKLKIKIADIV</sequence>
<reference evidence="1 2" key="1">
    <citation type="journal article" date="2016" name="Nat. Commun.">
        <title>Thousands of microbial genomes shed light on interconnected biogeochemical processes in an aquifer system.</title>
        <authorList>
            <person name="Anantharaman K."/>
            <person name="Brown C.T."/>
            <person name="Hug L.A."/>
            <person name="Sharon I."/>
            <person name="Castelle C.J."/>
            <person name="Probst A.J."/>
            <person name="Thomas B.C."/>
            <person name="Singh A."/>
            <person name="Wilkins M.J."/>
            <person name="Karaoz U."/>
            <person name="Brodie E.L."/>
            <person name="Williams K.H."/>
            <person name="Hubbard S.S."/>
            <person name="Banfield J.F."/>
        </authorList>
    </citation>
    <scope>NUCLEOTIDE SEQUENCE [LARGE SCALE GENOMIC DNA]</scope>
</reference>
<comment type="caution">
    <text evidence="1">The sequence shown here is derived from an EMBL/GenBank/DDBJ whole genome shotgun (WGS) entry which is preliminary data.</text>
</comment>
<dbReference type="AlphaFoldDB" id="A0A1G2EVG2"/>
<name>A0A1G2EVG2_9BACT</name>
<organism evidence="1 2">
    <name type="scientific">Candidatus Niyogibacteria bacterium RIFCSPLOWO2_01_FULL_45_48</name>
    <dbReference type="NCBI Taxonomy" id="1801724"/>
    <lineage>
        <taxon>Bacteria</taxon>
        <taxon>Candidatus Niyogiibacteriota</taxon>
    </lineage>
</organism>
<dbReference type="SUPFAM" id="SSF52309">
    <property type="entry name" value="N-(deoxy)ribosyltransferase-like"/>
    <property type="match status" value="1"/>
</dbReference>